<feature type="domain" description="J" evidence="2">
    <location>
        <begin position="95"/>
        <end position="162"/>
    </location>
</feature>
<evidence type="ECO:0000259" key="2">
    <source>
        <dbReference type="PROSITE" id="PS50076"/>
    </source>
</evidence>
<dbReference type="SUPFAM" id="SSF46565">
    <property type="entry name" value="Chaperone J-domain"/>
    <property type="match status" value="1"/>
</dbReference>
<reference evidence="3" key="1">
    <citation type="submission" date="2021-08" db="EMBL/GenBank/DDBJ databases">
        <title>WGS assembly of Ceratopteris richardii.</title>
        <authorList>
            <person name="Marchant D.B."/>
            <person name="Chen G."/>
            <person name="Jenkins J."/>
            <person name="Shu S."/>
            <person name="Leebens-Mack J."/>
            <person name="Grimwood J."/>
            <person name="Schmutz J."/>
            <person name="Soltis P."/>
            <person name="Soltis D."/>
            <person name="Chen Z.-H."/>
        </authorList>
    </citation>
    <scope>NUCLEOTIDE SEQUENCE</scope>
    <source>
        <strain evidence="3">Whitten #5841</strain>
        <tissue evidence="3">Leaf</tissue>
    </source>
</reference>
<organism evidence="3 4">
    <name type="scientific">Ceratopteris richardii</name>
    <name type="common">Triangle waterfern</name>
    <dbReference type="NCBI Taxonomy" id="49495"/>
    <lineage>
        <taxon>Eukaryota</taxon>
        <taxon>Viridiplantae</taxon>
        <taxon>Streptophyta</taxon>
        <taxon>Embryophyta</taxon>
        <taxon>Tracheophyta</taxon>
        <taxon>Polypodiopsida</taxon>
        <taxon>Polypodiidae</taxon>
        <taxon>Polypodiales</taxon>
        <taxon>Pteridineae</taxon>
        <taxon>Pteridaceae</taxon>
        <taxon>Parkerioideae</taxon>
        <taxon>Ceratopteris</taxon>
    </lineage>
</organism>
<dbReference type="InterPro" id="IPR036869">
    <property type="entry name" value="J_dom_sf"/>
</dbReference>
<evidence type="ECO:0000256" key="1">
    <source>
        <dbReference type="SAM" id="MobiDB-lite"/>
    </source>
</evidence>
<dbReference type="InterPro" id="IPR053232">
    <property type="entry name" value="DnaJ_C/III_chloroplastic"/>
</dbReference>
<gene>
    <name evidence="3" type="ORF">KP509_20G067400</name>
</gene>
<sequence length="220" mass="23943">MLSHRSPSSPAASSFACSPHGSTVSSPPLRSAIETGLSSSASSFSGSPRPFTVPIREPPRLIKRPHSINVSTYTTSAEPAAAAASIYATASPRNTHYSVLGVSPASTPLEIRAAYRRLALQHHPDVRPLHQLHKSTKLFAQINEAYTILSDPQKKACYDMTLSLQTKSAPASPMYCQHAASPRTYTDAATGRVYPSMSSLYREWRRNRNWSPLILNGSHN</sequence>
<dbReference type="PROSITE" id="PS51257">
    <property type="entry name" value="PROKAR_LIPOPROTEIN"/>
    <property type="match status" value="1"/>
</dbReference>
<dbReference type="InterPro" id="IPR001623">
    <property type="entry name" value="DnaJ_domain"/>
</dbReference>
<feature type="compositionally biased region" description="Low complexity" evidence="1">
    <location>
        <begin position="38"/>
        <end position="47"/>
    </location>
</feature>
<feature type="compositionally biased region" description="Low complexity" evidence="1">
    <location>
        <begin position="1"/>
        <end position="19"/>
    </location>
</feature>
<evidence type="ECO:0000313" key="4">
    <source>
        <dbReference type="Proteomes" id="UP000825935"/>
    </source>
</evidence>
<evidence type="ECO:0000313" key="3">
    <source>
        <dbReference type="EMBL" id="KAH7332084.1"/>
    </source>
</evidence>
<dbReference type="PRINTS" id="PR00625">
    <property type="entry name" value="JDOMAIN"/>
</dbReference>
<comment type="caution">
    <text evidence="3">The sequence shown here is derived from an EMBL/GenBank/DDBJ whole genome shotgun (WGS) entry which is preliminary data.</text>
</comment>
<dbReference type="Proteomes" id="UP000825935">
    <property type="component" value="Chromosome 20"/>
</dbReference>
<feature type="region of interest" description="Disordered" evidence="1">
    <location>
        <begin position="1"/>
        <end position="56"/>
    </location>
</feature>
<dbReference type="PROSITE" id="PS50076">
    <property type="entry name" value="DNAJ_2"/>
    <property type="match status" value="1"/>
</dbReference>
<dbReference type="CDD" id="cd06257">
    <property type="entry name" value="DnaJ"/>
    <property type="match status" value="1"/>
</dbReference>
<dbReference type="Pfam" id="PF00226">
    <property type="entry name" value="DnaJ"/>
    <property type="match status" value="1"/>
</dbReference>
<accession>A0A8T2SJF7</accession>
<protein>
    <recommendedName>
        <fullName evidence="2">J domain-containing protein</fullName>
    </recommendedName>
</protein>
<name>A0A8T2SJF7_CERRI</name>
<dbReference type="Gene3D" id="1.10.287.110">
    <property type="entry name" value="DnaJ domain"/>
    <property type="match status" value="1"/>
</dbReference>
<proteinExistence type="predicted"/>
<keyword evidence="4" id="KW-1185">Reference proteome</keyword>
<dbReference type="SMART" id="SM00271">
    <property type="entry name" value="DnaJ"/>
    <property type="match status" value="1"/>
</dbReference>
<dbReference type="EMBL" id="CM035425">
    <property type="protein sequence ID" value="KAH7332084.1"/>
    <property type="molecule type" value="Genomic_DNA"/>
</dbReference>
<dbReference type="GO" id="GO:0009507">
    <property type="term" value="C:chloroplast"/>
    <property type="evidence" value="ECO:0007669"/>
    <property type="project" value="TreeGrafter"/>
</dbReference>
<dbReference type="OrthoDB" id="445556at2759"/>
<dbReference type="AlphaFoldDB" id="A0A8T2SJF7"/>
<dbReference type="PANTHER" id="PTHR45090:SF6">
    <property type="entry name" value="J DOMAIN-CONTAINING PROTEIN"/>
    <property type="match status" value="1"/>
</dbReference>
<dbReference type="PANTHER" id="PTHR45090">
    <property type="entry name" value="CHAPERONE PROTEIN DNAJ 20 CHLOROPLASTIC"/>
    <property type="match status" value="1"/>
</dbReference>